<evidence type="ECO:0000256" key="8">
    <source>
        <dbReference type="SAM" id="MobiDB-lite"/>
    </source>
</evidence>
<evidence type="ECO:0000256" key="3">
    <source>
        <dbReference type="ARBA" id="ARBA00022448"/>
    </source>
</evidence>
<dbReference type="Proteomes" id="UP001470230">
    <property type="component" value="Unassembled WGS sequence"/>
</dbReference>
<feature type="region of interest" description="Disordered" evidence="8">
    <location>
        <begin position="179"/>
        <end position="215"/>
    </location>
</feature>
<name>A0ABR2K359_9EUKA</name>
<dbReference type="PANTHER" id="PTHR22761:SF5">
    <property type="entry name" value="CHARGED MULTIVESICULAR BODY PROTEIN 6"/>
    <property type="match status" value="1"/>
</dbReference>
<keyword evidence="10" id="KW-1185">Reference proteome</keyword>
<proteinExistence type="inferred from homology"/>
<accession>A0ABR2K359</accession>
<dbReference type="Pfam" id="PF03357">
    <property type="entry name" value="Snf7"/>
    <property type="match status" value="1"/>
</dbReference>
<evidence type="ECO:0000256" key="5">
    <source>
        <dbReference type="ARBA" id="ARBA00022927"/>
    </source>
</evidence>
<evidence type="ECO:0000256" key="1">
    <source>
        <dbReference type="ARBA" id="ARBA00004608"/>
    </source>
</evidence>
<evidence type="ECO:0000256" key="7">
    <source>
        <dbReference type="SAM" id="Coils"/>
    </source>
</evidence>
<keyword evidence="3" id="KW-0813">Transport</keyword>
<comment type="caution">
    <text evidence="9">The sequence shown here is derived from an EMBL/GenBank/DDBJ whole genome shotgun (WGS) entry which is preliminary data.</text>
</comment>
<feature type="coiled-coil region" evidence="7">
    <location>
        <begin position="133"/>
        <end position="160"/>
    </location>
</feature>
<evidence type="ECO:0000313" key="9">
    <source>
        <dbReference type="EMBL" id="KAK8885555.1"/>
    </source>
</evidence>
<protein>
    <submittedName>
        <fullName evidence="9">Charged multivesicular body protein 6</fullName>
    </submittedName>
</protein>
<dbReference type="EMBL" id="JAPFFF010000007">
    <property type="protein sequence ID" value="KAK8885555.1"/>
    <property type="molecule type" value="Genomic_DNA"/>
</dbReference>
<comment type="subcellular location">
    <subcellularLocation>
        <location evidence="1">Endosome membrane</location>
    </subcellularLocation>
</comment>
<evidence type="ECO:0000313" key="10">
    <source>
        <dbReference type="Proteomes" id="UP001470230"/>
    </source>
</evidence>
<dbReference type="InterPro" id="IPR005024">
    <property type="entry name" value="Snf7_fam"/>
</dbReference>
<gene>
    <name evidence="9" type="ORF">M9Y10_041005</name>
</gene>
<evidence type="ECO:0000256" key="4">
    <source>
        <dbReference type="ARBA" id="ARBA00022753"/>
    </source>
</evidence>
<feature type="coiled-coil region" evidence="7">
    <location>
        <begin position="29"/>
        <end position="107"/>
    </location>
</feature>
<comment type="similarity">
    <text evidence="2">Belongs to the SNF7 family.</text>
</comment>
<keyword evidence="7" id="KW-0175">Coiled coil</keyword>
<keyword evidence="6" id="KW-0472">Membrane</keyword>
<feature type="region of interest" description="Disordered" evidence="8">
    <location>
        <begin position="1"/>
        <end position="24"/>
    </location>
</feature>
<evidence type="ECO:0000256" key="6">
    <source>
        <dbReference type="ARBA" id="ARBA00023136"/>
    </source>
</evidence>
<dbReference type="Gene3D" id="6.10.140.1230">
    <property type="match status" value="1"/>
</dbReference>
<keyword evidence="5" id="KW-0653">Protein transport</keyword>
<keyword evidence="4" id="KW-0967">Endosome</keyword>
<evidence type="ECO:0000256" key="2">
    <source>
        <dbReference type="ARBA" id="ARBA00006190"/>
    </source>
</evidence>
<organism evidence="9 10">
    <name type="scientific">Tritrichomonas musculus</name>
    <dbReference type="NCBI Taxonomy" id="1915356"/>
    <lineage>
        <taxon>Eukaryota</taxon>
        <taxon>Metamonada</taxon>
        <taxon>Parabasalia</taxon>
        <taxon>Tritrichomonadida</taxon>
        <taxon>Tritrichomonadidae</taxon>
        <taxon>Tritrichomonas</taxon>
    </lineage>
</organism>
<sequence length="215" mass="24843">MGCNASDNAEPETSKAKNKPNFQVDQDKIDQAVLDLKVVRDQLKIYQKQQERCQEIELEKARELAKKGQKDRAKMVLRQKKAREYYINNAEKMIQNVEVQINNVQTKQMEMAVLDNIKSATDILKHMNDLMPIEEVERIMDENQEQNDRLNEINDLLAQDMNPEMKQFVDEDLDRMYEELETGEPEPGKAVASADASGNDYEYSAEEPQKMAMPA</sequence>
<dbReference type="PANTHER" id="PTHR22761">
    <property type="entry name" value="CHARGED MULTIVESICULAR BODY PROTEIN"/>
    <property type="match status" value="1"/>
</dbReference>
<reference evidence="9 10" key="1">
    <citation type="submission" date="2024-04" db="EMBL/GenBank/DDBJ databases">
        <title>Tritrichomonas musculus Genome.</title>
        <authorList>
            <person name="Alves-Ferreira E."/>
            <person name="Grigg M."/>
            <person name="Lorenzi H."/>
            <person name="Galac M."/>
        </authorList>
    </citation>
    <scope>NUCLEOTIDE SEQUENCE [LARGE SCALE GENOMIC DNA]</scope>
    <source>
        <strain evidence="9 10">EAF2021</strain>
    </source>
</reference>